<dbReference type="Proteomes" id="UP001162483">
    <property type="component" value="Unassembled WGS sequence"/>
</dbReference>
<evidence type="ECO:0000313" key="1">
    <source>
        <dbReference type="EMBL" id="CAI9560401.1"/>
    </source>
</evidence>
<proteinExistence type="predicted"/>
<feature type="non-terminal residue" evidence="1">
    <location>
        <position position="1"/>
    </location>
</feature>
<dbReference type="EMBL" id="CATNWA010010744">
    <property type="protein sequence ID" value="CAI9560401.1"/>
    <property type="molecule type" value="Genomic_DNA"/>
</dbReference>
<keyword evidence="2" id="KW-1185">Reference proteome</keyword>
<accession>A0ABN9CMK6</accession>
<gene>
    <name evidence="1" type="ORF">SPARVUS_LOCUS5252071</name>
</gene>
<evidence type="ECO:0000313" key="2">
    <source>
        <dbReference type="Proteomes" id="UP001162483"/>
    </source>
</evidence>
<protein>
    <submittedName>
        <fullName evidence="1">Uncharacterized protein</fullName>
    </submittedName>
</protein>
<comment type="caution">
    <text evidence="1">The sequence shown here is derived from an EMBL/GenBank/DDBJ whole genome shotgun (WGS) entry which is preliminary data.</text>
</comment>
<name>A0ABN9CMK6_9NEOB</name>
<organism evidence="1 2">
    <name type="scientific">Staurois parvus</name>
    <dbReference type="NCBI Taxonomy" id="386267"/>
    <lineage>
        <taxon>Eukaryota</taxon>
        <taxon>Metazoa</taxon>
        <taxon>Chordata</taxon>
        <taxon>Craniata</taxon>
        <taxon>Vertebrata</taxon>
        <taxon>Euteleostomi</taxon>
        <taxon>Amphibia</taxon>
        <taxon>Batrachia</taxon>
        <taxon>Anura</taxon>
        <taxon>Neobatrachia</taxon>
        <taxon>Ranoidea</taxon>
        <taxon>Ranidae</taxon>
        <taxon>Staurois</taxon>
    </lineage>
</organism>
<reference evidence="1" key="1">
    <citation type="submission" date="2023-05" db="EMBL/GenBank/DDBJ databases">
        <authorList>
            <person name="Stuckert A."/>
        </authorList>
    </citation>
    <scope>NUCLEOTIDE SEQUENCE</scope>
</reference>
<sequence>GTPPKRGCSALRTAPLLSIKDWHLWGAGGSGYPNLTGTHSHFWSNRLGNRKVSSLPPCSLGWDT</sequence>